<evidence type="ECO:0008006" key="3">
    <source>
        <dbReference type="Google" id="ProtNLM"/>
    </source>
</evidence>
<gene>
    <name evidence="1" type="ORF">RGQ29_017149</name>
</gene>
<name>A0AAN7FL14_QUERU</name>
<dbReference type="PANTHER" id="PTHR46890:SF48">
    <property type="entry name" value="RNA-DIRECTED DNA POLYMERASE"/>
    <property type="match status" value="1"/>
</dbReference>
<reference evidence="1 2" key="1">
    <citation type="journal article" date="2023" name="G3 (Bethesda)">
        <title>A haplotype-resolved chromosome-scale genome for Quercus rubra L. provides insights into the genetics of adaptive traits for red oak species.</title>
        <authorList>
            <person name="Kapoor B."/>
            <person name="Jenkins J."/>
            <person name="Schmutz J."/>
            <person name="Zhebentyayeva T."/>
            <person name="Kuelheim C."/>
            <person name="Coggeshall M."/>
            <person name="Heim C."/>
            <person name="Lasky J.R."/>
            <person name="Leites L."/>
            <person name="Islam-Faridi N."/>
            <person name="Romero-Severson J."/>
            <person name="DeLeo V.L."/>
            <person name="Lucas S.M."/>
            <person name="Lazic D."/>
            <person name="Gailing O."/>
            <person name="Carlson J."/>
            <person name="Staton M."/>
        </authorList>
    </citation>
    <scope>NUCLEOTIDE SEQUENCE [LARGE SCALE GENOMIC DNA]</scope>
    <source>
        <strain evidence="1">Pseudo-F2</strain>
    </source>
</reference>
<organism evidence="1 2">
    <name type="scientific">Quercus rubra</name>
    <name type="common">Northern red oak</name>
    <name type="synonym">Quercus borealis</name>
    <dbReference type="NCBI Taxonomy" id="3512"/>
    <lineage>
        <taxon>Eukaryota</taxon>
        <taxon>Viridiplantae</taxon>
        <taxon>Streptophyta</taxon>
        <taxon>Embryophyta</taxon>
        <taxon>Tracheophyta</taxon>
        <taxon>Spermatophyta</taxon>
        <taxon>Magnoliopsida</taxon>
        <taxon>eudicotyledons</taxon>
        <taxon>Gunneridae</taxon>
        <taxon>Pentapetalae</taxon>
        <taxon>rosids</taxon>
        <taxon>fabids</taxon>
        <taxon>Fagales</taxon>
        <taxon>Fagaceae</taxon>
        <taxon>Quercus</taxon>
    </lineage>
</organism>
<keyword evidence="2" id="KW-1185">Reference proteome</keyword>
<proteinExistence type="predicted"/>
<dbReference type="Proteomes" id="UP001324115">
    <property type="component" value="Unassembled WGS sequence"/>
</dbReference>
<dbReference type="AlphaFoldDB" id="A0AAN7FL14"/>
<sequence length="224" mass="25268">MWKQRSRNSWLKEGDKNTKYFHYRANQRNCQNLILGLEDEAGSWVENETEMSCVVERYFQDIFTSSNPSSFGTILGSIQRTVVDDLNPSMGGNFLAIEVQQALSQMAPLTTPGPNGMSPAFYKSFWHTVGEDVTAMVLWALNSGIVLESINTTFISLFPKIKNPKKVSDFRSISLCNVIYKLIANMIANQLKFFLTKSIPDSQSAFLSGRLITDNILVAFKTFH</sequence>
<protein>
    <recommendedName>
        <fullName evidence="3">Reverse transcriptase domain-containing protein</fullName>
    </recommendedName>
</protein>
<comment type="caution">
    <text evidence="1">The sequence shown here is derived from an EMBL/GenBank/DDBJ whole genome shotgun (WGS) entry which is preliminary data.</text>
</comment>
<dbReference type="EMBL" id="JAXUIC010000004">
    <property type="protein sequence ID" value="KAK4592876.1"/>
    <property type="molecule type" value="Genomic_DNA"/>
</dbReference>
<dbReference type="PANTHER" id="PTHR46890">
    <property type="entry name" value="NON-LTR RETROLELEMENT REVERSE TRANSCRIPTASE-LIKE PROTEIN-RELATED"/>
    <property type="match status" value="1"/>
</dbReference>
<accession>A0AAN7FL14</accession>
<evidence type="ECO:0000313" key="1">
    <source>
        <dbReference type="EMBL" id="KAK4592876.1"/>
    </source>
</evidence>
<evidence type="ECO:0000313" key="2">
    <source>
        <dbReference type="Proteomes" id="UP001324115"/>
    </source>
</evidence>
<dbReference type="InterPro" id="IPR052343">
    <property type="entry name" value="Retrotransposon-Effector_Assoc"/>
</dbReference>